<feature type="transmembrane region" description="Helical" evidence="6">
    <location>
        <begin position="112"/>
        <end position="131"/>
    </location>
</feature>
<evidence type="ECO:0000256" key="5">
    <source>
        <dbReference type="ARBA" id="ARBA00023136"/>
    </source>
</evidence>
<evidence type="ECO:0000256" key="6">
    <source>
        <dbReference type="SAM" id="Phobius"/>
    </source>
</evidence>
<dbReference type="EMBL" id="JACOPQ010000001">
    <property type="protein sequence ID" value="MBC5735576.1"/>
    <property type="molecule type" value="Genomic_DNA"/>
</dbReference>
<organism evidence="7 8">
    <name type="scientific">Lawsonibacter faecis</name>
    <dbReference type="NCBI Taxonomy" id="2763052"/>
    <lineage>
        <taxon>Bacteria</taxon>
        <taxon>Bacillati</taxon>
        <taxon>Bacillota</taxon>
        <taxon>Clostridia</taxon>
        <taxon>Eubacteriales</taxon>
        <taxon>Oscillospiraceae</taxon>
        <taxon>Lawsonibacter</taxon>
    </lineage>
</organism>
<keyword evidence="8" id="KW-1185">Reference proteome</keyword>
<evidence type="ECO:0000256" key="3">
    <source>
        <dbReference type="ARBA" id="ARBA00022692"/>
    </source>
</evidence>
<keyword evidence="5 6" id="KW-0472">Membrane</keyword>
<keyword evidence="3 6" id="KW-0812">Transmembrane</keyword>
<comment type="subcellular location">
    <subcellularLocation>
        <location evidence="1">Membrane</location>
        <topology evidence="1">Multi-pass membrane protein</topology>
    </subcellularLocation>
</comment>
<dbReference type="GO" id="GO:0016787">
    <property type="term" value="F:hydrolase activity"/>
    <property type="evidence" value="ECO:0007669"/>
    <property type="project" value="TreeGrafter"/>
</dbReference>
<sequence>MYLLMLVLFLLCALVHLWASAARRVTLRRITKPLLMPLLLAFYILSAARPEPLAAAALLCGFVGDVALVMPGAEEKREKPHPLLMAGLGAFALGHLCYIAVFIRGVTRWPSVWTMVLAAAALCLLFIKIFLELRPHMGALMPTGTAYLVVLLTMAFFAGMSGVAGGAPLRGMGGLFFILSDYILARSILLGERRCTHLAVMSTYLTAQTLLVLSLL</sequence>
<reference evidence="7" key="1">
    <citation type="submission" date="2020-08" db="EMBL/GenBank/DDBJ databases">
        <title>Genome public.</title>
        <authorList>
            <person name="Liu C."/>
            <person name="Sun Q."/>
        </authorList>
    </citation>
    <scope>NUCLEOTIDE SEQUENCE</scope>
    <source>
        <strain evidence="7">NSJ-52</strain>
    </source>
</reference>
<dbReference type="AlphaFoldDB" id="A0A8J6MAY5"/>
<feature type="transmembrane region" description="Helical" evidence="6">
    <location>
        <begin position="138"/>
        <end position="161"/>
    </location>
</feature>
<dbReference type="GO" id="GO:0016020">
    <property type="term" value="C:membrane"/>
    <property type="evidence" value="ECO:0007669"/>
    <property type="project" value="UniProtKB-SubCell"/>
</dbReference>
<dbReference type="RefSeq" id="WP_186918212.1">
    <property type="nucleotide sequence ID" value="NZ_JACOPQ010000001.1"/>
</dbReference>
<gene>
    <name evidence="7" type="ORF">H8S62_00955</name>
</gene>
<evidence type="ECO:0000256" key="1">
    <source>
        <dbReference type="ARBA" id="ARBA00004141"/>
    </source>
</evidence>
<dbReference type="PANTHER" id="PTHR31885">
    <property type="entry name" value="GH04784P"/>
    <property type="match status" value="1"/>
</dbReference>
<comment type="similarity">
    <text evidence="2">Belongs to the TMEM86 family.</text>
</comment>
<dbReference type="Proteomes" id="UP000607645">
    <property type="component" value="Unassembled WGS sequence"/>
</dbReference>
<dbReference type="Pfam" id="PF07947">
    <property type="entry name" value="YhhN"/>
    <property type="match status" value="1"/>
</dbReference>
<proteinExistence type="inferred from homology"/>
<keyword evidence="4 6" id="KW-1133">Transmembrane helix</keyword>
<evidence type="ECO:0000256" key="2">
    <source>
        <dbReference type="ARBA" id="ARBA00007375"/>
    </source>
</evidence>
<name>A0A8J6MAY5_9FIRM</name>
<protein>
    <submittedName>
        <fullName evidence="7">Lysoplasmalogenase</fullName>
    </submittedName>
</protein>
<evidence type="ECO:0000313" key="7">
    <source>
        <dbReference type="EMBL" id="MBC5735576.1"/>
    </source>
</evidence>
<dbReference type="PANTHER" id="PTHR31885:SF6">
    <property type="entry name" value="GH04784P"/>
    <property type="match status" value="1"/>
</dbReference>
<feature type="transmembrane region" description="Helical" evidence="6">
    <location>
        <begin position="83"/>
        <end position="106"/>
    </location>
</feature>
<accession>A0A8J6MAY5</accession>
<evidence type="ECO:0000313" key="8">
    <source>
        <dbReference type="Proteomes" id="UP000607645"/>
    </source>
</evidence>
<feature type="transmembrane region" description="Helical" evidence="6">
    <location>
        <begin position="167"/>
        <end position="185"/>
    </location>
</feature>
<comment type="caution">
    <text evidence="7">The sequence shown here is derived from an EMBL/GenBank/DDBJ whole genome shotgun (WGS) entry which is preliminary data.</text>
</comment>
<evidence type="ECO:0000256" key="4">
    <source>
        <dbReference type="ARBA" id="ARBA00022989"/>
    </source>
</evidence>
<dbReference type="InterPro" id="IPR012506">
    <property type="entry name" value="TMEM86B-like"/>
</dbReference>